<dbReference type="RefSeq" id="WP_130757866.1">
    <property type="nucleotide sequence ID" value="NZ_BIFY01000071.1"/>
</dbReference>
<organism evidence="1 2">
    <name type="scientific">Microcystis aeruginosa NIES-4285</name>
    <dbReference type="NCBI Taxonomy" id="2497681"/>
    <lineage>
        <taxon>Bacteria</taxon>
        <taxon>Bacillati</taxon>
        <taxon>Cyanobacteriota</taxon>
        <taxon>Cyanophyceae</taxon>
        <taxon>Oscillatoriophycideae</taxon>
        <taxon>Chroococcales</taxon>
        <taxon>Microcystaceae</taxon>
        <taxon>Microcystis</taxon>
    </lineage>
</organism>
<dbReference type="Proteomes" id="UP000289660">
    <property type="component" value="Unassembled WGS sequence"/>
</dbReference>
<gene>
    <name evidence="1" type="ORF">MiAbB_03374</name>
</gene>
<comment type="caution">
    <text evidence="1">The sequence shown here is derived from an EMBL/GenBank/DDBJ whole genome shotgun (WGS) entry which is preliminary data.</text>
</comment>
<dbReference type="SUPFAM" id="SSF52540">
    <property type="entry name" value="P-loop containing nucleoside triphosphate hydrolases"/>
    <property type="match status" value="1"/>
</dbReference>
<dbReference type="AlphaFoldDB" id="A0A402DH08"/>
<sequence>MNQNPSENLDGLEKFLVNRRAAPSSSSGNRELDYDRFYDACDSLKPLKMNDEDRKYYTDFASVRGGKIIDRIKKDVKTLQRSGNDSSYQFFTGHIGGGKSTELNRLTGELLEEGFHVVYFMSDEYLDTHNVDIPDILLAIARQVVENLEEIDIRLFPGYFRRLLGEIAGLLTTPLELDSVNLSLGVELAKISAEIKTSPKARNQLRTFLDSRTASLIESLNDEILKPAIEKLKQKGKKGLVVIVDNLERIANQIIPNYNCTQPEYIFINRGSVLTEVKCHLVYTVPLSLLFSAQAAILLQRIGKSTSILPMILVEEREGTVHEQGLKLLKQMVMARAFPDVSPEEHLEPDLITQVFQDETVLNRLCQISGGHVRTLLLVLQSCLLDDDLPISPNSLERVIREYRDNILVGISSNNWEMLRKVDRDKQLSSDVENYQEFLRQLWVFEYRDDQGRWFGVNPMLKETEQFKKESSRLG</sequence>
<name>A0A402DH08_MICAE</name>
<accession>A0A402DH08</accession>
<dbReference type="InterPro" id="IPR027417">
    <property type="entry name" value="P-loop_NTPase"/>
</dbReference>
<proteinExistence type="predicted"/>
<protein>
    <submittedName>
        <fullName evidence="1">Uncharacterized protein</fullName>
    </submittedName>
</protein>
<reference evidence="2" key="1">
    <citation type="submission" date="2018-12" db="EMBL/GenBank/DDBJ databases">
        <title>Genome sequence of Microcystis aeruginosa NIES-4285.</title>
        <authorList>
            <person name="Tanabe Y."/>
        </authorList>
    </citation>
    <scope>NUCLEOTIDE SEQUENCE [LARGE SCALE GENOMIC DNA]</scope>
    <source>
        <strain evidence="2">NIES-4285</strain>
    </source>
</reference>
<dbReference type="EMBL" id="BIFY01000071">
    <property type="protein sequence ID" value="GCE61438.1"/>
    <property type="molecule type" value="Genomic_DNA"/>
</dbReference>
<evidence type="ECO:0000313" key="2">
    <source>
        <dbReference type="Proteomes" id="UP000289660"/>
    </source>
</evidence>
<evidence type="ECO:0000313" key="1">
    <source>
        <dbReference type="EMBL" id="GCE61438.1"/>
    </source>
</evidence>